<dbReference type="InterPro" id="IPR002941">
    <property type="entry name" value="DNA_methylase_N4/N6"/>
</dbReference>
<dbReference type="Gene3D" id="3.40.50.150">
    <property type="entry name" value="Vaccinia Virus protein VP39"/>
    <property type="match status" value="1"/>
</dbReference>
<organism evidence="4 5">
    <name type="scientific">Streptomyces chengmaiensis</name>
    <dbReference type="NCBI Taxonomy" id="3040919"/>
    <lineage>
        <taxon>Bacteria</taxon>
        <taxon>Bacillati</taxon>
        <taxon>Actinomycetota</taxon>
        <taxon>Actinomycetes</taxon>
        <taxon>Kitasatosporales</taxon>
        <taxon>Streptomycetaceae</taxon>
        <taxon>Streptomyces</taxon>
    </lineage>
</organism>
<accession>A0ABT6HYX4</accession>
<reference evidence="4 5" key="1">
    <citation type="submission" date="2023-04" db="EMBL/GenBank/DDBJ databases">
        <title>Streptomyces chengmaiensis sp. nov. isolated from the stem of mangrove plant in Hainan.</title>
        <authorList>
            <person name="Huang X."/>
            <person name="Zhou S."/>
            <person name="Chu X."/>
            <person name="Xie Y."/>
            <person name="Lin Y."/>
        </authorList>
    </citation>
    <scope>NUCLEOTIDE SEQUENCE [LARGE SCALE GENOMIC DNA]</scope>
    <source>
        <strain evidence="4 5">HNM0663</strain>
    </source>
</reference>
<feature type="domain" description="DNA methylase N-4/N-6" evidence="3">
    <location>
        <begin position="1"/>
        <end position="54"/>
    </location>
</feature>
<evidence type="ECO:0000313" key="4">
    <source>
        <dbReference type="EMBL" id="MDH2393870.1"/>
    </source>
</evidence>
<dbReference type="PRINTS" id="PR00508">
    <property type="entry name" value="S21N4MTFRASE"/>
</dbReference>
<sequence length="73" mass="7686">MPEALPRRLILGYAPPLGIVLDPFGGTGTTAAAAKALGRVGISADISPAYIRLAAWRSTSLPDTVRRRAASRR</sequence>
<evidence type="ECO:0000259" key="3">
    <source>
        <dbReference type="Pfam" id="PF01555"/>
    </source>
</evidence>
<evidence type="ECO:0000313" key="5">
    <source>
        <dbReference type="Proteomes" id="UP001223144"/>
    </source>
</evidence>
<keyword evidence="2" id="KW-0808">Transferase</keyword>
<evidence type="ECO:0000256" key="2">
    <source>
        <dbReference type="ARBA" id="ARBA00022679"/>
    </source>
</evidence>
<evidence type="ECO:0000256" key="1">
    <source>
        <dbReference type="ARBA" id="ARBA00022603"/>
    </source>
</evidence>
<protein>
    <submittedName>
        <fullName evidence="4">DNA methyltransferase</fullName>
    </submittedName>
</protein>
<name>A0ABT6HYX4_9ACTN</name>
<dbReference type="GO" id="GO:0032259">
    <property type="term" value="P:methylation"/>
    <property type="evidence" value="ECO:0007669"/>
    <property type="project" value="UniProtKB-KW"/>
</dbReference>
<dbReference type="GO" id="GO:0008168">
    <property type="term" value="F:methyltransferase activity"/>
    <property type="evidence" value="ECO:0007669"/>
    <property type="project" value="UniProtKB-KW"/>
</dbReference>
<dbReference type="RefSeq" id="WP_279933235.1">
    <property type="nucleotide sequence ID" value="NZ_JARWBG010000088.1"/>
</dbReference>
<dbReference type="Proteomes" id="UP001223144">
    <property type="component" value="Unassembled WGS sequence"/>
</dbReference>
<dbReference type="EMBL" id="JARWBG010000088">
    <property type="protein sequence ID" value="MDH2393870.1"/>
    <property type="molecule type" value="Genomic_DNA"/>
</dbReference>
<dbReference type="InterPro" id="IPR001091">
    <property type="entry name" value="RM_Methyltransferase"/>
</dbReference>
<dbReference type="SUPFAM" id="SSF53335">
    <property type="entry name" value="S-adenosyl-L-methionine-dependent methyltransferases"/>
    <property type="match status" value="1"/>
</dbReference>
<dbReference type="Pfam" id="PF01555">
    <property type="entry name" value="N6_N4_Mtase"/>
    <property type="match status" value="1"/>
</dbReference>
<keyword evidence="1 4" id="KW-0489">Methyltransferase</keyword>
<dbReference type="InterPro" id="IPR029063">
    <property type="entry name" value="SAM-dependent_MTases_sf"/>
</dbReference>
<keyword evidence="5" id="KW-1185">Reference proteome</keyword>
<gene>
    <name evidence="4" type="ORF">QCN29_34975</name>
</gene>
<proteinExistence type="predicted"/>
<comment type="caution">
    <text evidence="4">The sequence shown here is derived from an EMBL/GenBank/DDBJ whole genome shotgun (WGS) entry which is preliminary data.</text>
</comment>